<dbReference type="Gene3D" id="1.10.287.470">
    <property type="entry name" value="Helix hairpin bin"/>
    <property type="match status" value="1"/>
</dbReference>
<dbReference type="SUPFAM" id="SSF111369">
    <property type="entry name" value="HlyD-like secretion proteins"/>
    <property type="match status" value="1"/>
</dbReference>
<evidence type="ECO:0000313" key="3">
    <source>
        <dbReference type="EMBL" id="MYM76269.1"/>
    </source>
</evidence>
<gene>
    <name evidence="3" type="ORF">GTP56_29340</name>
</gene>
<keyword evidence="2" id="KW-0175">Coiled coil</keyword>
<dbReference type="PANTHER" id="PTHR32347:SF23">
    <property type="entry name" value="BLL5650 PROTEIN"/>
    <property type="match status" value="1"/>
</dbReference>
<dbReference type="GO" id="GO:0030313">
    <property type="term" value="C:cell envelope"/>
    <property type="evidence" value="ECO:0007669"/>
    <property type="project" value="UniProtKB-SubCell"/>
</dbReference>
<dbReference type="PANTHER" id="PTHR32347">
    <property type="entry name" value="EFFLUX SYSTEM COMPONENT YKNX-RELATED"/>
    <property type="match status" value="1"/>
</dbReference>
<dbReference type="AlphaFoldDB" id="A0A7X4KK23"/>
<proteinExistence type="predicted"/>
<accession>A0A7X4KK23</accession>
<dbReference type="Proteomes" id="UP000469734">
    <property type="component" value="Unassembled WGS sequence"/>
</dbReference>
<evidence type="ECO:0000256" key="1">
    <source>
        <dbReference type="ARBA" id="ARBA00004196"/>
    </source>
</evidence>
<comment type="caution">
    <text evidence="3">The sequence shown here is derived from an EMBL/GenBank/DDBJ whole genome shotgun (WGS) entry which is preliminary data.</text>
</comment>
<sequence>MNRRLIFVLAGAGVAVALAGAWWSGGDSGAQPPVFRPAPNPYADGLYANGIVESDQPSGANVNVYPEVAGTVRQILVREGERVRAGTPLLRLDDTVQRALSGQQQAQAQAALAQWRQLRAQPRAETLAVAQAQLDLAAANEKTASDQLAKQQRAAAIDARAVSAEALDNAA</sequence>
<protein>
    <submittedName>
        <fullName evidence="3">Biotin/lipoyl-binding protein</fullName>
    </submittedName>
</protein>
<reference evidence="3 4" key="1">
    <citation type="submission" date="2019-12" db="EMBL/GenBank/DDBJ databases">
        <title>Novel species isolated from a subtropical stream in China.</title>
        <authorList>
            <person name="Lu H."/>
        </authorList>
    </citation>
    <scope>NUCLEOTIDE SEQUENCE [LARGE SCALE GENOMIC DNA]</scope>
    <source>
        <strain evidence="3 4">FT134W</strain>
    </source>
</reference>
<organism evidence="3 4">
    <name type="scientific">Duganella margarita</name>
    <dbReference type="NCBI Taxonomy" id="2692170"/>
    <lineage>
        <taxon>Bacteria</taxon>
        <taxon>Pseudomonadati</taxon>
        <taxon>Pseudomonadota</taxon>
        <taxon>Betaproteobacteria</taxon>
        <taxon>Burkholderiales</taxon>
        <taxon>Oxalobacteraceae</taxon>
        <taxon>Telluria group</taxon>
        <taxon>Duganella</taxon>
    </lineage>
</organism>
<dbReference type="EMBL" id="WWCR01000100">
    <property type="protein sequence ID" value="MYM76269.1"/>
    <property type="molecule type" value="Genomic_DNA"/>
</dbReference>
<feature type="non-terminal residue" evidence="3">
    <location>
        <position position="171"/>
    </location>
</feature>
<evidence type="ECO:0000313" key="4">
    <source>
        <dbReference type="Proteomes" id="UP000469734"/>
    </source>
</evidence>
<dbReference type="InterPro" id="IPR050465">
    <property type="entry name" value="UPF0194_transport"/>
</dbReference>
<evidence type="ECO:0000256" key="2">
    <source>
        <dbReference type="ARBA" id="ARBA00023054"/>
    </source>
</evidence>
<dbReference type="Gene3D" id="2.40.50.100">
    <property type="match status" value="1"/>
</dbReference>
<name>A0A7X4KK23_9BURK</name>
<comment type="subcellular location">
    <subcellularLocation>
        <location evidence="1">Cell envelope</location>
    </subcellularLocation>
</comment>